<dbReference type="InterPro" id="IPR036388">
    <property type="entry name" value="WH-like_DNA-bd_sf"/>
</dbReference>
<dbReference type="InterPro" id="IPR058163">
    <property type="entry name" value="LysR-type_TF_proteobact-type"/>
</dbReference>
<dbReference type="Proteomes" id="UP000238338">
    <property type="component" value="Unassembled WGS sequence"/>
</dbReference>
<evidence type="ECO:0000256" key="2">
    <source>
        <dbReference type="ARBA" id="ARBA00023015"/>
    </source>
</evidence>
<keyword evidence="2" id="KW-0805">Transcription regulation</keyword>
<dbReference type="OrthoDB" id="9804958at2"/>
<dbReference type="AlphaFoldDB" id="A0A2S8S7W6"/>
<accession>A0A2S8S7W6</accession>
<dbReference type="PANTHER" id="PTHR30537:SF74">
    <property type="entry name" value="HTH-TYPE TRANSCRIPTIONAL REGULATOR TRPI"/>
    <property type="match status" value="1"/>
</dbReference>
<keyword evidence="4" id="KW-0804">Transcription</keyword>
<dbReference type="GO" id="GO:0006351">
    <property type="term" value="P:DNA-templated transcription"/>
    <property type="evidence" value="ECO:0007669"/>
    <property type="project" value="TreeGrafter"/>
</dbReference>
<dbReference type="InterPro" id="IPR036390">
    <property type="entry name" value="WH_DNA-bd_sf"/>
</dbReference>
<dbReference type="PANTHER" id="PTHR30537">
    <property type="entry name" value="HTH-TYPE TRANSCRIPTIONAL REGULATOR"/>
    <property type="match status" value="1"/>
</dbReference>
<evidence type="ECO:0000313" key="7">
    <source>
        <dbReference type="Proteomes" id="UP000238338"/>
    </source>
</evidence>
<organism evidence="6 7">
    <name type="scientific">Albidovulum denitrificans</name>
    <dbReference type="NCBI Taxonomy" id="404881"/>
    <lineage>
        <taxon>Bacteria</taxon>
        <taxon>Pseudomonadati</taxon>
        <taxon>Pseudomonadota</taxon>
        <taxon>Alphaproteobacteria</taxon>
        <taxon>Rhodobacterales</taxon>
        <taxon>Paracoccaceae</taxon>
        <taxon>Albidovulum</taxon>
    </lineage>
</organism>
<dbReference type="PROSITE" id="PS50931">
    <property type="entry name" value="HTH_LYSR"/>
    <property type="match status" value="1"/>
</dbReference>
<comment type="similarity">
    <text evidence="1">Belongs to the LysR transcriptional regulatory family.</text>
</comment>
<dbReference type="InterPro" id="IPR000847">
    <property type="entry name" value="LysR_HTH_N"/>
</dbReference>
<dbReference type="Pfam" id="PF03466">
    <property type="entry name" value="LysR_substrate"/>
    <property type="match status" value="1"/>
</dbReference>
<evidence type="ECO:0000313" key="6">
    <source>
        <dbReference type="EMBL" id="PQV56808.1"/>
    </source>
</evidence>
<keyword evidence="7" id="KW-1185">Reference proteome</keyword>
<feature type="domain" description="HTH lysR-type" evidence="5">
    <location>
        <begin position="15"/>
        <end position="72"/>
    </location>
</feature>
<keyword evidence="3 6" id="KW-0238">DNA-binding</keyword>
<dbReference type="EMBL" id="PVEP01000004">
    <property type="protein sequence ID" value="PQV56808.1"/>
    <property type="molecule type" value="Genomic_DNA"/>
</dbReference>
<dbReference type="RefSeq" id="WP_105514959.1">
    <property type="nucleotide sequence ID" value="NZ_PVEP01000004.1"/>
</dbReference>
<name>A0A2S8S7W6_9RHOB</name>
<dbReference type="SUPFAM" id="SSF46785">
    <property type="entry name" value="Winged helix' DNA-binding domain"/>
    <property type="match status" value="1"/>
</dbReference>
<dbReference type="PRINTS" id="PR00039">
    <property type="entry name" value="HTHLYSR"/>
</dbReference>
<evidence type="ECO:0000256" key="1">
    <source>
        <dbReference type="ARBA" id="ARBA00009437"/>
    </source>
</evidence>
<proteinExistence type="inferred from homology"/>
<reference evidence="6 7" key="1">
    <citation type="submission" date="2018-02" db="EMBL/GenBank/DDBJ databases">
        <title>Genomic Encyclopedia of Archaeal and Bacterial Type Strains, Phase II (KMG-II): from individual species to whole genera.</title>
        <authorList>
            <person name="Goeker M."/>
        </authorList>
    </citation>
    <scope>NUCLEOTIDE SEQUENCE [LARGE SCALE GENOMIC DNA]</scope>
    <source>
        <strain evidence="6 7">DSM 18921</strain>
    </source>
</reference>
<dbReference type="CDD" id="cd08432">
    <property type="entry name" value="PBP2_GcdR_TrpI_HvrB_AmpR_like"/>
    <property type="match status" value="1"/>
</dbReference>
<dbReference type="InterPro" id="IPR005119">
    <property type="entry name" value="LysR_subst-bd"/>
</dbReference>
<dbReference type="SUPFAM" id="SSF53850">
    <property type="entry name" value="Periplasmic binding protein-like II"/>
    <property type="match status" value="1"/>
</dbReference>
<dbReference type="GO" id="GO:0003700">
    <property type="term" value="F:DNA-binding transcription factor activity"/>
    <property type="evidence" value="ECO:0007669"/>
    <property type="project" value="InterPro"/>
</dbReference>
<dbReference type="Gene3D" id="1.10.10.10">
    <property type="entry name" value="Winged helix-like DNA-binding domain superfamily/Winged helix DNA-binding domain"/>
    <property type="match status" value="1"/>
</dbReference>
<sequence>MSQTRRPSERRKPLPPLDYLLAFEAAAEHESFASAARQINISETAISRKVRLLEQHFGLPFFARGHRSIELTPHGREFLSRIAPALEMLRDAADDALKTSKKRPVVLAATNSVASLWLTPRLHEFRQANKHLSIMLVASDNDEECLADTVDLAILRGDGTWKGFDSHLVFGETIFPVCSPDFLQQNPEVAQIDNLAGAPLIEVSSSHTEWMNWQAWLERMGAPARRLERPALFNTYPLSIYAAVDGVGVALGWGHLVDQLINSGKLVRPLGAAQVRTEFGYYLLTPQNHPAFPSRTEVADWLKAVSAARVRYGDQ</sequence>
<comment type="caution">
    <text evidence="6">The sequence shown here is derived from an EMBL/GenBank/DDBJ whole genome shotgun (WGS) entry which is preliminary data.</text>
</comment>
<protein>
    <submittedName>
        <fullName evidence="6">DNA-binding transcriptional LysR family regulator</fullName>
    </submittedName>
</protein>
<dbReference type="Pfam" id="PF00126">
    <property type="entry name" value="HTH_1"/>
    <property type="match status" value="1"/>
</dbReference>
<dbReference type="GO" id="GO:0043565">
    <property type="term" value="F:sequence-specific DNA binding"/>
    <property type="evidence" value="ECO:0007669"/>
    <property type="project" value="TreeGrafter"/>
</dbReference>
<gene>
    <name evidence="6" type="ORF">LX70_02382</name>
</gene>
<evidence type="ECO:0000256" key="3">
    <source>
        <dbReference type="ARBA" id="ARBA00023125"/>
    </source>
</evidence>
<evidence type="ECO:0000259" key="5">
    <source>
        <dbReference type="PROSITE" id="PS50931"/>
    </source>
</evidence>
<dbReference type="Gene3D" id="3.40.190.10">
    <property type="entry name" value="Periplasmic binding protein-like II"/>
    <property type="match status" value="2"/>
</dbReference>
<evidence type="ECO:0000256" key="4">
    <source>
        <dbReference type="ARBA" id="ARBA00023163"/>
    </source>
</evidence>